<evidence type="ECO:0000256" key="1">
    <source>
        <dbReference type="ARBA" id="ARBA00004429"/>
    </source>
</evidence>
<reference evidence="10" key="1">
    <citation type="submission" date="2020-04" db="EMBL/GenBank/DDBJ databases">
        <authorList>
            <person name="Sombolestani A."/>
        </authorList>
    </citation>
    <scope>NUCLEOTIDE SEQUENCE</scope>
    <source>
        <strain evidence="10">R71697</strain>
    </source>
</reference>
<accession>A0A9Q2FNF7</accession>
<keyword evidence="5 9" id="KW-0812">Transmembrane</keyword>
<protein>
    <submittedName>
        <fullName evidence="10">Cation:dicarboxylase symporter family transporter</fullName>
    </submittedName>
</protein>
<dbReference type="InterPro" id="IPR001991">
    <property type="entry name" value="Na-dicarboxylate_symporter"/>
</dbReference>
<name>A0A9Q2FNF7_GLUJA</name>
<evidence type="ECO:0000313" key="11">
    <source>
        <dbReference type="Proteomes" id="UP000661006"/>
    </source>
</evidence>
<evidence type="ECO:0000313" key="10">
    <source>
        <dbReference type="EMBL" id="MBF0871057.1"/>
    </source>
</evidence>
<comment type="subcellular location">
    <subcellularLocation>
        <location evidence="1">Cell inner membrane</location>
        <topology evidence="1">Multi-pass membrane protein</topology>
    </subcellularLocation>
</comment>
<dbReference type="SUPFAM" id="SSF118215">
    <property type="entry name" value="Proton glutamate symport protein"/>
    <property type="match status" value="1"/>
</dbReference>
<feature type="transmembrane region" description="Helical" evidence="9">
    <location>
        <begin position="394"/>
        <end position="414"/>
    </location>
</feature>
<dbReference type="GO" id="GO:0005886">
    <property type="term" value="C:plasma membrane"/>
    <property type="evidence" value="ECO:0007669"/>
    <property type="project" value="UniProtKB-SubCell"/>
</dbReference>
<evidence type="ECO:0000256" key="3">
    <source>
        <dbReference type="ARBA" id="ARBA00022448"/>
    </source>
</evidence>
<comment type="caution">
    <text evidence="10">The sequence shown here is derived from an EMBL/GenBank/DDBJ whole genome shotgun (WGS) entry which is preliminary data.</text>
</comment>
<keyword evidence="7 9" id="KW-1133">Transmembrane helix</keyword>
<keyword evidence="6" id="KW-0769">Symport</keyword>
<feature type="transmembrane region" description="Helical" evidence="9">
    <location>
        <begin position="201"/>
        <end position="226"/>
    </location>
</feature>
<dbReference type="Pfam" id="PF00375">
    <property type="entry name" value="SDF"/>
    <property type="match status" value="1"/>
</dbReference>
<evidence type="ECO:0000256" key="7">
    <source>
        <dbReference type="ARBA" id="ARBA00022989"/>
    </source>
</evidence>
<reference evidence="10" key="2">
    <citation type="submission" date="2020-11" db="EMBL/GenBank/DDBJ databases">
        <title>Description of novel Gluconobacter species.</title>
        <authorList>
            <person name="Cleenwerck I."/>
            <person name="Cnockaert M."/>
            <person name="Borremans W."/>
            <person name="Wieme A.D."/>
            <person name="De Vuyst L."/>
            <person name="Vandamme P."/>
        </authorList>
    </citation>
    <scope>NUCLEOTIDE SEQUENCE</scope>
    <source>
        <strain evidence="10">R71697</strain>
    </source>
</reference>
<dbReference type="GO" id="GO:0015138">
    <property type="term" value="F:fumarate transmembrane transporter activity"/>
    <property type="evidence" value="ECO:0007669"/>
    <property type="project" value="TreeGrafter"/>
</dbReference>
<dbReference type="Gene3D" id="1.10.3860.10">
    <property type="entry name" value="Sodium:dicarboxylate symporter"/>
    <property type="match status" value="1"/>
</dbReference>
<keyword evidence="8 9" id="KW-0472">Membrane</keyword>
<dbReference type="FunFam" id="1.10.3860.10:FF:000001">
    <property type="entry name" value="C4-dicarboxylate transport protein"/>
    <property type="match status" value="1"/>
</dbReference>
<evidence type="ECO:0000256" key="6">
    <source>
        <dbReference type="ARBA" id="ARBA00022847"/>
    </source>
</evidence>
<dbReference type="GO" id="GO:0015366">
    <property type="term" value="F:malate:proton symporter activity"/>
    <property type="evidence" value="ECO:0007669"/>
    <property type="project" value="TreeGrafter"/>
</dbReference>
<dbReference type="RefSeq" id="WP_061929918.1">
    <property type="nucleotide sequence ID" value="NZ_JABCQN010000003.1"/>
</dbReference>
<dbReference type="EMBL" id="JABCQN010000003">
    <property type="protein sequence ID" value="MBF0871057.1"/>
    <property type="molecule type" value="Genomic_DNA"/>
</dbReference>
<sequence length="437" mass="45810">MKNDTTLPAGAKHRFRPGIFSQVVAATCLGVLLGLFVPHLAGECRWLTDLFLRLILMAVGPLLFCIVVTGITGAGSLSAVGRLGFRSLIYFEGMTTLVLLLSVGAAMLLRPRQGMTFTPSAEDLHIVSSYAANAHVLHGQGITGFILGLIPRSPVAAFAEGNILQILFFAILVGCCLSRIGDAGAPVTRLIESLSALFSRMMRLIIALAPLGVLGAVATTVAEYGLDAIDRLASFVVLYFVAIAVFIVVILGGCLLACGVHPGRFARYFREEILIVTATTSSDSVLPSIMAKLENMGIPRQVVGLVVPAGYSLNLDALSIYLGFAIVFLADVTGSPLTLTQMLSMLATALITSKGAHGVPGIAIVVLAATLSAAPSIPLSSLVLLLAVDWFIGIARAVGNLAGNCVAPVVMAVWNGSLDRSRVQEVLVPRGKMRSSS</sequence>
<dbReference type="Proteomes" id="UP000661006">
    <property type="component" value="Unassembled WGS sequence"/>
</dbReference>
<proteinExistence type="inferred from homology"/>
<dbReference type="GO" id="GO:0070778">
    <property type="term" value="P:L-aspartate transmembrane transport"/>
    <property type="evidence" value="ECO:0007669"/>
    <property type="project" value="TreeGrafter"/>
</dbReference>
<gene>
    <name evidence="10" type="ORF">HKD32_09375</name>
</gene>
<feature type="transmembrane region" description="Helical" evidence="9">
    <location>
        <begin position="50"/>
        <end position="76"/>
    </location>
</feature>
<dbReference type="PANTHER" id="PTHR42865">
    <property type="entry name" value="PROTON/GLUTAMATE-ASPARTATE SYMPORTER"/>
    <property type="match status" value="1"/>
</dbReference>
<keyword evidence="4" id="KW-1003">Cell membrane</keyword>
<dbReference type="PRINTS" id="PR00173">
    <property type="entry name" value="EDTRNSPORT"/>
</dbReference>
<dbReference type="AlphaFoldDB" id="A0A9Q2FNF7"/>
<dbReference type="GeneID" id="81474908"/>
<evidence type="ECO:0000256" key="2">
    <source>
        <dbReference type="ARBA" id="ARBA00006148"/>
    </source>
</evidence>
<feature type="transmembrane region" description="Helical" evidence="9">
    <location>
        <begin position="232"/>
        <end position="260"/>
    </location>
</feature>
<keyword evidence="3" id="KW-0813">Transport</keyword>
<dbReference type="InterPro" id="IPR036458">
    <property type="entry name" value="Na:dicarbo_symporter_sf"/>
</dbReference>
<evidence type="ECO:0000256" key="5">
    <source>
        <dbReference type="ARBA" id="ARBA00022692"/>
    </source>
</evidence>
<evidence type="ECO:0000256" key="4">
    <source>
        <dbReference type="ARBA" id="ARBA00022475"/>
    </source>
</evidence>
<feature type="transmembrane region" description="Helical" evidence="9">
    <location>
        <begin position="20"/>
        <end position="38"/>
    </location>
</feature>
<comment type="similarity">
    <text evidence="2">Belongs to the dicarboxylate/amino acid:cation symporter (DAACS) (TC 2.A.23) family.</text>
</comment>
<dbReference type="GO" id="GO:0015141">
    <property type="term" value="F:succinate transmembrane transporter activity"/>
    <property type="evidence" value="ECO:0007669"/>
    <property type="project" value="TreeGrafter"/>
</dbReference>
<evidence type="ECO:0000256" key="8">
    <source>
        <dbReference type="ARBA" id="ARBA00023136"/>
    </source>
</evidence>
<dbReference type="PANTHER" id="PTHR42865:SF1">
    <property type="entry name" value="AEROBIC C4-DICARBOXYLATE TRANSPORT PROTEIN"/>
    <property type="match status" value="1"/>
</dbReference>
<evidence type="ECO:0000256" key="9">
    <source>
        <dbReference type="SAM" id="Phobius"/>
    </source>
</evidence>
<feature type="transmembrane region" description="Helical" evidence="9">
    <location>
        <begin position="88"/>
        <end position="109"/>
    </location>
</feature>
<feature type="transmembrane region" description="Helical" evidence="9">
    <location>
        <begin position="364"/>
        <end position="388"/>
    </location>
</feature>
<organism evidence="10 11">
    <name type="scientific">Gluconobacter japonicus</name>
    <dbReference type="NCBI Taxonomy" id="376620"/>
    <lineage>
        <taxon>Bacteria</taxon>
        <taxon>Pseudomonadati</taxon>
        <taxon>Pseudomonadota</taxon>
        <taxon>Alphaproteobacteria</taxon>
        <taxon>Acetobacterales</taxon>
        <taxon>Acetobacteraceae</taxon>
        <taxon>Gluconobacter</taxon>
    </lineage>
</organism>